<keyword evidence="2" id="KW-1185">Reference proteome</keyword>
<accession>A0A941HWX2</accession>
<dbReference type="Proteomes" id="UP000622580">
    <property type="component" value="Unassembled WGS sequence"/>
</dbReference>
<sequence>MLTKADDFPIHQTPDPIAYSGTDRNFYDRYFFNGYQPDGTEFFAVAFGVYPNLNIADAHFAVVRDGVEHCLHVSRVLNSERMELACGPITIEVLEPLQKLKVTVALSEGVAAELVFEGRTFPIEEPRFTRRNGPRAFMDYTRLTQNVRCTGWIEVDGKRVTLAAGSVGTRDRSWGIRPIGAPDPQPAVPQTITGFFWQWTPLNFADRSVFFHVNADSDGAPWNTRAVILPDGAGEGGGYHSEHAKIDDVTMIPGTRHAQGGTLNIPLAQGSASVTFEPFLTFLMRGIGYGHPEWRHGGYKGDLAVAREDIDLAATNMASPENWHIQALSRVTFTTPGEEPMKGMGVFEQLIAGPYRPYGL</sequence>
<protein>
    <submittedName>
        <fullName evidence="1">Uncharacterized protein</fullName>
    </submittedName>
</protein>
<comment type="caution">
    <text evidence="1">The sequence shown here is derived from an EMBL/GenBank/DDBJ whole genome shotgun (WGS) entry which is preliminary data.</text>
</comment>
<dbReference type="SUPFAM" id="SSF159245">
    <property type="entry name" value="AttH-like"/>
    <property type="match status" value="1"/>
</dbReference>
<dbReference type="RefSeq" id="WP_215342528.1">
    <property type="nucleotide sequence ID" value="NZ_JAGSGD010000001.1"/>
</dbReference>
<dbReference type="AlphaFoldDB" id="A0A941HWX2"/>
<evidence type="ECO:0000313" key="2">
    <source>
        <dbReference type="Proteomes" id="UP000622580"/>
    </source>
</evidence>
<organism evidence="1 2">
    <name type="scientific">Phenylobacterium glaciei</name>
    <dbReference type="NCBI Taxonomy" id="2803784"/>
    <lineage>
        <taxon>Bacteria</taxon>
        <taxon>Pseudomonadati</taxon>
        <taxon>Pseudomonadota</taxon>
        <taxon>Alphaproteobacteria</taxon>
        <taxon>Caulobacterales</taxon>
        <taxon>Caulobacteraceae</taxon>
        <taxon>Phenylobacterium</taxon>
    </lineage>
</organism>
<name>A0A941HWX2_9CAUL</name>
<reference evidence="1" key="1">
    <citation type="submission" date="2021-04" db="EMBL/GenBank/DDBJ databases">
        <title>Draft genome assembly of strain Phenylobacterium sp. 20VBR1 using MiniION and Illumina platforms.</title>
        <authorList>
            <person name="Thomas F.A."/>
            <person name="Krishnan K.P."/>
            <person name="Sinha R.K."/>
        </authorList>
    </citation>
    <scope>NUCLEOTIDE SEQUENCE</scope>
    <source>
        <strain evidence="1">20VBR1</strain>
    </source>
</reference>
<proteinExistence type="predicted"/>
<dbReference type="EMBL" id="JAGSGD010000001">
    <property type="protein sequence ID" value="MBR7621394.1"/>
    <property type="molecule type" value="Genomic_DNA"/>
</dbReference>
<gene>
    <name evidence="1" type="ORF">JKL49_18520</name>
</gene>
<evidence type="ECO:0000313" key="1">
    <source>
        <dbReference type="EMBL" id="MBR7621394.1"/>
    </source>
</evidence>